<dbReference type="EMBL" id="CP000150">
    <property type="protein sequence ID" value="ABB05647.1"/>
    <property type="molecule type" value="Genomic_DNA"/>
</dbReference>
<feature type="domain" description="CD-NTase-associated protein 12/Pycsar effector protein TIR" evidence="1">
    <location>
        <begin position="12"/>
        <end position="100"/>
    </location>
</feature>
<evidence type="ECO:0000313" key="2">
    <source>
        <dbReference type="EMBL" id="ABB05647.1"/>
    </source>
</evidence>
<dbReference type="Proteomes" id="UP000002705">
    <property type="component" value="Chromosome 3"/>
</dbReference>
<dbReference type="AlphaFoldDB" id="Q39PG9"/>
<dbReference type="Pfam" id="PF10137">
    <property type="entry name" value="CAP12-PCTIR_TIR"/>
    <property type="match status" value="1"/>
</dbReference>
<protein>
    <submittedName>
        <fullName evidence="2">Nucleotide-binding protein containing TIR-like domain protein</fullName>
    </submittedName>
</protein>
<dbReference type="GO" id="GO:0050135">
    <property type="term" value="F:NADP+ nucleosidase activity"/>
    <property type="evidence" value="ECO:0007669"/>
    <property type="project" value="InterPro"/>
</dbReference>
<proteinExistence type="predicted"/>
<gene>
    <name evidence="2" type="ordered locus">Bcep18194_C6597</name>
</gene>
<dbReference type="HOGENOM" id="CLU_149237_0_0_4"/>
<accession>Q39PG9</accession>
<dbReference type="InterPro" id="IPR019302">
    <property type="entry name" value="CAP12/PCTIR_TIR_dom"/>
</dbReference>
<sequence>MRTRFATLPKDILHEQANQGHTILEKIDAYSDVSFAVVLLTPDDEGCVKGGHPQPRVRQNVLLELGFFIGRLGREKVCALKRGDPEIPSDYLGVIWHSMNVGDWKSALCRELDAMGFEIDWKKAMQA</sequence>
<evidence type="ECO:0000259" key="1">
    <source>
        <dbReference type="Pfam" id="PF10137"/>
    </source>
</evidence>
<reference evidence="2" key="1">
    <citation type="submission" date="2009-01" db="EMBL/GenBank/DDBJ databases">
        <title>Complete sequence of chromosome 3 of Burkholderia sp. 383.</title>
        <authorList>
            <consortium name="US DOE Joint Genome Institute"/>
            <person name="Copeland A."/>
            <person name="Lucas S."/>
            <person name="Lapidus A."/>
            <person name="Barry K."/>
            <person name="Detter J.C."/>
            <person name="Glavina T."/>
            <person name="Hammon N."/>
            <person name="Israni S."/>
            <person name="Pitluck S."/>
            <person name="Chain P."/>
            <person name="Malfatti S."/>
            <person name="Shin M."/>
            <person name="Vergez L."/>
            <person name="Schmutz J."/>
            <person name="Larimer F."/>
            <person name="Land M."/>
            <person name="Kyrpides N."/>
            <person name="Lykidis A."/>
            <person name="Richardson P."/>
        </authorList>
    </citation>
    <scope>NUCLEOTIDE SEQUENCE</scope>
    <source>
        <strain evidence="2">383</strain>
    </source>
</reference>
<evidence type="ECO:0000313" key="3">
    <source>
        <dbReference type="Proteomes" id="UP000002705"/>
    </source>
</evidence>
<keyword evidence="3" id="KW-1185">Reference proteome</keyword>
<dbReference type="PATRIC" id="fig|482957.22.peg.7102"/>
<name>Q39PG9_BURL3</name>
<dbReference type="KEGG" id="bur:Bcep18194_C6597"/>
<organism evidence="2 3">
    <name type="scientific">Burkholderia lata (strain ATCC 17760 / DSM 23089 / LMG 22485 / NCIMB 9086 / R18194 / 383)</name>
    <dbReference type="NCBI Taxonomy" id="482957"/>
    <lineage>
        <taxon>Bacteria</taxon>
        <taxon>Pseudomonadati</taxon>
        <taxon>Pseudomonadota</taxon>
        <taxon>Betaproteobacteria</taxon>
        <taxon>Burkholderiales</taxon>
        <taxon>Burkholderiaceae</taxon>
        <taxon>Burkholderia</taxon>
        <taxon>Burkholderia cepacia complex</taxon>
    </lineage>
</organism>